<keyword evidence="1" id="KW-0547">Nucleotide-binding</keyword>
<dbReference type="InterPro" id="IPR003191">
    <property type="entry name" value="Guanylate-bd/ATL_C"/>
</dbReference>
<dbReference type="Pfam" id="PF02263">
    <property type="entry name" value="GBP"/>
    <property type="match status" value="1"/>
</dbReference>
<dbReference type="CDD" id="cd01851">
    <property type="entry name" value="GBP"/>
    <property type="match status" value="1"/>
</dbReference>
<evidence type="ECO:0000256" key="4">
    <source>
        <dbReference type="PROSITE-ProRule" id="PRU01052"/>
    </source>
</evidence>
<keyword evidence="3" id="KW-0342">GTP-binding</keyword>
<evidence type="ECO:0000256" key="2">
    <source>
        <dbReference type="ARBA" id="ARBA00022801"/>
    </source>
</evidence>
<dbReference type="EMBL" id="WNYA01000001">
    <property type="protein sequence ID" value="KAG8599155.1"/>
    <property type="molecule type" value="Genomic_DNA"/>
</dbReference>
<evidence type="ECO:0000256" key="1">
    <source>
        <dbReference type="ARBA" id="ARBA00022741"/>
    </source>
</evidence>
<feature type="domain" description="GB1/RHD3-type G" evidence="5">
    <location>
        <begin position="36"/>
        <end position="280"/>
    </location>
</feature>
<sequence length="756" mass="85988">MAPISKLLKPLCLIENAGDKSLSVNEEAKMILENISQPLVVVSIVGPYRSGKSYLLNKLSGDSEGGFSVGHTLSANTKGIWMRCVPHPIRTGHILVLLDTEGVGDVGKASRENDCMILSLAMLMSSAVIYNSKTAIDQDAVKKLSAMTEIHQIITQFAAKQDGEDLQMGGDDPVLPLLVWTLRDATLRLEINGHPVTADEYLENSLQAITRVKTPRTQEQNKAREKIRRVFPNRRCFVFDVPASDKEILSRMDQEPEEKLQSRFVEETKNFCQFILEEVPPKRLTGAMAINGSRFALLLQSYLDVVKMQDISFLENSVTNMFTNENKKAMKKSIEVYEEKMFSQHVSCHQEFQQIHEAAVEEATEAFKKLHIKHDKSLEEYLDELQTDLLMKKDEIWKSCEGSSLQRCNDIIRDLRSKLDQNLKENKYHIAGGHEAFISDKESIIQDYTQRPDKGVKAEDVLQDFLRSLEPLEKLILEVDQQQVDQAAKPKVHQVTNRSDVTQLAQYIRGYQMPPGSFTHILIQLFGFAGHGKSSFVNSCLFALGGDKFNDYAGEATSMGGKTIDRRGYKLTENITIVDNRGFTNMSSAQEWEIYAQLCNCVPLNNIVLWEKSLEERVSLVTRRLQEEATEVIVPVLIYSSQQTLNGEERENIREFLTQAQNLTRIKPFIVLTQSQRVNRSSLKDTFSGMGMENIYHLENYLLSDHFPMRRKHLDILTVLCDILESVTYYMSCNSNPRNQRQHWTSFLLKKAGTIL</sequence>
<dbReference type="InterPro" id="IPR036543">
    <property type="entry name" value="Guanylate-bd_C_sf"/>
</dbReference>
<dbReference type="Gene3D" id="1.20.1000.10">
    <property type="entry name" value="Guanylate-binding protein, C-terminal domain"/>
    <property type="match status" value="1"/>
</dbReference>
<evidence type="ECO:0000256" key="3">
    <source>
        <dbReference type="ARBA" id="ARBA00023134"/>
    </source>
</evidence>
<dbReference type="GO" id="GO:0003924">
    <property type="term" value="F:GTPase activity"/>
    <property type="evidence" value="ECO:0007669"/>
    <property type="project" value="InterPro"/>
</dbReference>
<evidence type="ECO:0000259" key="5">
    <source>
        <dbReference type="PROSITE" id="PS51715"/>
    </source>
</evidence>
<comment type="similarity">
    <text evidence="4">Belongs to the TRAFAC class dynamin-like GTPase superfamily. GB1/RHD3 GTPase family.</text>
</comment>
<reference evidence="6" key="1">
    <citation type="thesis" date="2020" institute="ProQuest LLC" country="789 East Eisenhower Parkway, Ann Arbor, MI, USA">
        <title>Comparative Genomics and Chromosome Evolution.</title>
        <authorList>
            <person name="Mudd A.B."/>
        </authorList>
    </citation>
    <scope>NUCLEOTIDE SEQUENCE</scope>
    <source>
        <strain evidence="6">237g6f4</strain>
        <tissue evidence="6">Blood</tissue>
    </source>
</reference>
<dbReference type="Gene3D" id="3.40.50.300">
    <property type="entry name" value="P-loop containing nucleotide triphosphate hydrolases"/>
    <property type="match status" value="2"/>
</dbReference>
<dbReference type="EMBL" id="WNYA01000001">
    <property type="protein sequence ID" value="KAG8599156.1"/>
    <property type="molecule type" value="Genomic_DNA"/>
</dbReference>
<accession>A0AAV7DNN3</accession>
<keyword evidence="7" id="KW-1185">Reference proteome</keyword>
<dbReference type="SUPFAM" id="SSF52540">
    <property type="entry name" value="P-loop containing nucleoside triphosphate hydrolases"/>
    <property type="match status" value="2"/>
</dbReference>
<dbReference type="Pfam" id="PF02841">
    <property type="entry name" value="GBP_C"/>
    <property type="match status" value="1"/>
</dbReference>
<name>A0AAV7DNN3_ENGPU</name>
<dbReference type="AlphaFoldDB" id="A0AAV7DNN3"/>
<protein>
    <recommendedName>
        <fullName evidence="5">GB1/RHD3-type G domain-containing protein</fullName>
    </recommendedName>
</protein>
<dbReference type="PANTHER" id="PTHR10751">
    <property type="entry name" value="GUANYLATE BINDING PROTEIN"/>
    <property type="match status" value="1"/>
</dbReference>
<dbReference type="InterPro" id="IPR030386">
    <property type="entry name" value="G_GB1_RHD3_dom"/>
</dbReference>
<dbReference type="PROSITE" id="PS51715">
    <property type="entry name" value="G_GB1_RHD3"/>
    <property type="match status" value="1"/>
</dbReference>
<dbReference type="GO" id="GO:0005525">
    <property type="term" value="F:GTP binding"/>
    <property type="evidence" value="ECO:0007669"/>
    <property type="project" value="UniProtKB-KW"/>
</dbReference>
<evidence type="ECO:0000313" key="6">
    <source>
        <dbReference type="EMBL" id="KAG8599155.1"/>
    </source>
</evidence>
<gene>
    <name evidence="6" type="ORF">GDO81_002902</name>
</gene>
<dbReference type="InterPro" id="IPR015894">
    <property type="entry name" value="Guanylate-bd_N"/>
</dbReference>
<organism evidence="6 7">
    <name type="scientific">Engystomops pustulosus</name>
    <name type="common">Tungara frog</name>
    <name type="synonym">Physalaemus pustulosus</name>
    <dbReference type="NCBI Taxonomy" id="76066"/>
    <lineage>
        <taxon>Eukaryota</taxon>
        <taxon>Metazoa</taxon>
        <taxon>Chordata</taxon>
        <taxon>Craniata</taxon>
        <taxon>Vertebrata</taxon>
        <taxon>Euteleostomi</taxon>
        <taxon>Amphibia</taxon>
        <taxon>Batrachia</taxon>
        <taxon>Anura</taxon>
        <taxon>Neobatrachia</taxon>
        <taxon>Hyloidea</taxon>
        <taxon>Leptodactylidae</taxon>
        <taxon>Leiuperinae</taxon>
        <taxon>Engystomops</taxon>
    </lineage>
</organism>
<dbReference type="Proteomes" id="UP000824782">
    <property type="component" value="Unassembled WGS sequence"/>
</dbReference>
<dbReference type="InterPro" id="IPR027417">
    <property type="entry name" value="P-loop_NTPase"/>
</dbReference>
<proteinExistence type="inferred from homology"/>
<dbReference type="SUPFAM" id="SSF48340">
    <property type="entry name" value="Interferon-induced guanylate-binding protein 1 (GBP1), C-terminal domain"/>
    <property type="match status" value="1"/>
</dbReference>
<keyword evidence="2" id="KW-0378">Hydrolase</keyword>
<comment type="caution">
    <text evidence="6">The sequence shown here is derived from an EMBL/GenBank/DDBJ whole genome shotgun (WGS) entry which is preliminary data.</text>
</comment>
<evidence type="ECO:0000313" key="7">
    <source>
        <dbReference type="Proteomes" id="UP000824782"/>
    </source>
</evidence>
<dbReference type="CDD" id="cd00882">
    <property type="entry name" value="Ras_like_GTPase"/>
    <property type="match status" value="1"/>
</dbReference>